<dbReference type="EMBL" id="GGEC01006620">
    <property type="protein sequence ID" value="MBW87103.1"/>
    <property type="molecule type" value="Transcribed_RNA"/>
</dbReference>
<organism evidence="1">
    <name type="scientific">Rhizophora mucronata</name>
    <name type="common">Asiatic mangrove</name>
    <dbReference type="NCBI Taxonomy" id="61149"/>
    <lineage>
        <taxon>Eukaryota</taxon>
        <taxon>Viridiplantae</taxon>
        <taxon>Streptophyta</taxon>
        <taxon>Embryophyta</taxon>
        <taxon>Tracheophyta</taxon>
        <taxon>Spermatophyta</taxon>
        <taxon>Magnoliopsida</taxon>
        <taxon>eudicotyledons</taxon>
        <taxon>Gunneridae</taxon>
        <taxon>Pentapetalae</taxon>
        <taxon>rosids</taxon>
        <taxon>fabids</taxon>
        <taxon>Malpighiales</taxon>
        <taxon>Rhizophoraceae</taxon>
        <taxon>Rhizophora</taxon>
    </lineage>
</organism>
<accession>A0A2P2J0W4</accession>
<protein>
    <submittedName>
        <fullName evidence="1">Uncharacterized protein</fullName>
    </submittedName>
</protein>
<sequence>MNRLSRSVLKAGQLMEPSLF</sequence>
<reference evidence="1" key="1">
    <citation type="submission" date="2018-02" db="EMBL/GenBank/DDBJ databases">
        <title>Rhizophora mucronata_Transcriptome.</title>
        <authorList>
            <person name="Meera S.P."/>
            <person name="Sreeshan A."/>
            <person name="Augustine A."/>
        </authorList>
    </citation>
    <scope>NUCLEOTIDE SEQUENCE</scope>
    <source>
        <tissue evidence="1">Leaf</tissue>
    </source>
</reference>
<name>A0A2P2J0W4_RHIMU</name>
<proteinExistence type="predicted"/>
<dbReference type="AlphaFoldDB" id="A0A2P2J0W4"/>
<evidence type="ECO:0000313" key="1">
    <source>
        <dbReference type="EMBL" id="MBW87103.1"/>
    </source>
</evidence>